<dbReference type="EMBL" id="CAJNOW010000631">
    <property type="protein sequence ID" value="CAF1286099.1"/>
    <property type="molecule type" value="Genomic_DNA"/>
</dbReference>
<sequence length="123" mass="14412">MVTFPHISWSILWDPVAGMFDLGSHDDASEDDEDEIERFAKVKLVISNEESVLQWWKNWSINYPTLPRSINLCRTRPFSHNLRPFGMHRITVVLHRAINDWIRSDTEISDHITAVSNRLRQGK</sequence>
<evidence type="ECO:0000313" key="3">
    <source>
        <dbReference type="Proteomes" id="UP000663824"/>
    </source>
</evidence>
<gene>
    <name evidence="1" type="ORF">KQP761_LOCUS4033</name>
    <name evidence="2" type="ORF">MBJ925_LOCUS13131</name>
</gene>
<dbReference type="AlphaFoldDB" id="A0A816PRE0"/>
<dbReference type="EMBL" id="CAJNRE010005940">
    <property type="protein sequence ID" value="CAF2051548.1"/>
    <property type="molecule type" value="Genomic_DNA"/>
</dbReference>
<organism evidence="2 3">
    <name type="scientific">Rotaria magnacalcarata</name>
    <dbReference type="NCBI Taxonomy" id="392030"/>
    <lineage>
        <taxon>Eukaryota</taxon>
        <taxon>Metazoa</taxon>
        <taxon>Spiralia</taxon>
        <taxon>Gnathifera</taxon>
        <taxon>Rotifera</taxon>
        <taxon>Eurotatoria</taxon>
        <taxon>Bdelloidea</taxon>
        <taxon>Philodinida</taxon>
        <taxon>Philodinidae</taxon>
        <taxon>Rotaria</taxon>
    </lineage>
</organism>
<evidence type="ECO:0008006" key="4">
    <source>
        <dbReference type="Google" id="ProtNLM"/>
    </source>
</evidence>
<comment type="caution">
    <text evidence="2">The sequence shown here is derived from an EMBL/GenBank/DDBJ whole genome shotgun (WGS) entry which is preliminary data.</text>
</comment>
<evidence type="ECO:0000313" key="2">
    <source>
        <dbReference type="EMBL" id="CAF2051548.1"/>
    </source>
</evidence>
<protein>
    <recommendedName>
        <fullName evidence="4">HAT C-terminal dimerisation domain-containing protein</fullName>
    </recommendedName>
</protein>
<accession>A0A816PRE0</accession>
<reference evidence="2" key="1">
    <citation type="submission" date="2021-02" db="EMBL/GenBank/DDBJ databases">
        <authorList>
            <person name="Nowell W R."/>
        </authorList>
    </citation>
    <scope>NUCLEOTIDE SEQUENCE</scope>
</reference>
<proteinExistence type="predicted"/>
<evidence type="ECO:0000313" key="1">
    <source>
        <dbReference type="EMBL" id="CAF1286099.1"/>
    </source>
</evidence>
<name>A0A816PRE0_9BILA</name>
<dbReference type="Proteomes" id="UP000663824">
    <property type="component" value="Unassembled WGS sequence"/>
</dbReference>
<dbReference type="Proteomes" id="UP000663834">
    <property type="component" value="Unassembled WGS sequence"/>
</dbReference>